<gene>
    <name evidence="2" type="ORF">GETHOR_06120</name>
</gene>
<sequence length="252" mass="27672">MRLPTLLLALALPLTLSLAPTLGANSLDDLRAALQKPHGGEAVKATLEHSFWRQTTEDKKPIVSQGKVSAQLEEGPRGLLVTWARPTLQQAVRELAAQEREPERAAPTRTALRNLDPLEATEALDYAEALLRDLGQAQLLEERPEAWQGRPAKLLVLKLTPKIPENQRKYLKELKVDAKVWVGADGLPLAFSSTVAYKGSRMFISFEGGSSQERQFTRVGSRLVVSRATSEDRNAGFGTSTLTKKVTTLSLL</sequence>
<dbReference type="EMBL" id="AP027079">
    <property type="protein sequence ID" value="BDU68511.1"/>
    <property type="molecule type" value="Genomic_DNA"/>
</dbReference>
<keyword evidence="1" id="KW-0732">Signal</keyword>
<accession>A0ABN6UUT7</accession>
<evidence type="ECO:0000313" key="3">
    <source>
        <dbReference type="Proteomes" id="UP001242010"/>
    </source>
</evidence>
<keyword evidence="3" id="KW-1185">Reference proteome</keyword>
<feature type="signal peptide" evidence="1">
    <location>
        <begin position="1"/>
        <end position="24"/>
    </location>
</feature>
<reference evidence="3" key="1">
    <citation type="journal article" date="2023" name="Int. J. Syst. Evol. Microbiol.">
        <title>Mesoterricola silvestris gen. nov., sp. nov., Mesoterricola sediminis sp. nov., Geothrix oryzae sp. nov., Geothrix edaphica sp. nov., Geothrix rubra sp. nov., and Geothrix limicola sp. nov., six novel members of Acidobacteriota isolated from soils.</title>
        <authorList>
            <person name="Itoh H."/>
            <person name="Sugisawa Y."/>
            <person name="Mise K."/>
            <person name="Xu Z."/>
            <person name="Kuniyasu M."/>
            <person name="Ushijima N."/>
            <person name="Kawano K."/>
            <person name="Kobayashi E."/>
            <person name="Shiratori Y."/>
            <person name="Masuda Y."/>
            <person name="Senoo K."/>
        </authorList>
    </citation>
    <scope>NUCLEOTIDE SEQUENCE [LARGE SCALE GENOMIC DNA]</scope>
    <source>
        <strain evidence="3">Red222</strain>
    </source>
</reference>
<evidence type="ECO:0000313" key="2">
    <source>
        <dbReference type="EMBL" id="BDU68511.1"/>
    </source>
</evidence>
<feature type="chain" id="PRO_5045902990" evidence="1">
    <location>
        <begin position="25"/>
        <end position="252"/>
    </location>
</feature>
<protein>
    <submittedName>
        <fullName evidence="2">Uncharacterized protein</fullName>
    </submittedName>
</protein>
<evidence type="ECO:0000256" key="1">
    <source>
        <dbReference type="SAM" id="SignalP"/>
    </source>
</evidence>
<organism evidence="2 3">
    <name type="scientific">Geothrix oryzae</name>
    <dbReference type="NCBI Taxonomy" id="2927975"/>
    <lineage>
        <taxon>Bacteria</taxon>
        <taxon>Pseudomonadati</taxon>
        <taxon>Acidobacteriota</taxon>
        <taxon>Holophagae</taxon>
        <taxon>Holophagales</taxon>
        <taxon>Holophagaceae</taxon>
        <taxon>Geothrix</taxon>
    </lineage>
</organism>
<dbReference type="RefSeq" id="WP_286355148.1">
    <property type="nucleotide sequence ID" value="NZ_AP027079.1"/>
</dbReference>
<name>A0ABN6UUT7_9BACT</name>
<dbReference type="Proteomes" id="UP001242010">
    <property type="component" value="Chromosome"/>
</dbReference>
<proteinExistence type="predicted"/>